<evidence type="ECO:0000313" key="11">
    <source>
        <dbReference type="Proteomes" id="UP000241848"/>
    </source>
</evidence>
<dbReference type="InterPro" id="IPR039420">
    <property type="entry name" value="WalR-like"/>
</dbReference>
<dbReference type="Pfam" id="PF00072">
    <property type="entry name" value="Response_reg"/>
    <property type="match status" value="1"/>
</dbReference>
<dbReference type="PROSITE" id="PS50110">
    <property type="entry name" value="RESPONSE_REGULATORY"/>
    <property type="match status" value="1"/>
</dbReference>
<dbReference type="EMBL" id="PXYV01000048">
    <property type="protein sequence ID" value="PSR20893.1"/>
    <property type="molecule type" value="Genomic_DNA"/>
</dbReference>
<feature type="modified residue" description="4-aspartylphosphate" evidence="7">
    <location>
        <position position="56"/>
    </location>
</feature>
<evidence type="ECO:0000256" key="6">
    <source>
        <dbReference type="ARBA" id="ARBA00024867"/>
    </source>
</evidence>
<dbReference type="AlphaFoldDB" id="A0A2T2WF90"/>
<name>A0A2T2WF90_9FIRM</name>
<evidence type="ECO:0000256" key="4">
    <source>
        <dbReference type="ARBA" id="ARBA00023125"/>
    </source>
</evidence>
<dbReference type="InterPro" id="IPR001789">
    <property type="entry name" value="Sig_transdc_resp-reg_receiver"/>
</dbReference>
<dbReference type="CDD" id="cd17535">
    <property type="entry name" value="REC_NarL-like"/>
    <property type="match status" value="1"/>
</dbReference>
<evidence type="ECO:0000256" key="2">
    <source>
        <dbReference type="ARBA" id="ARBA00022553"/>
    </source>
</evidence>
<sequence>MSQIRIFLVDDQSIIRDGLRYMIDHQQDMVVVGTASTVTEALDGMGRTPVDVLLLDIRLPDGSGLDIARAARQLDPAPKTLLLTTFDVDLYVLEALRAGAMGYVLKDLPTPELLQTIRAVYRGEAMYRTQAASWALTQAVRPAYQDSNARDHNDVELLTEREQEVLQRMSYGERNADIARALFVSEGTVKTHVHSILQKLQVEDRTQAVVWAFRHGLVR</sequence>
<evidence type="ECO:0000256" key="5">
    <source>
        <dbReference type="ARBA" id="ARBA00023163"/>
    </source>
</evidence>
<dbReference type="Proteomes" id="UP000241848">
    <property type="component" value="Unassembled WGS sequence"/>
</dbReference>
<dbReference type="PRINTS" id="PR00038">
    <property type="entry name" value="HTHLUXR"/>
</dbReference>
<evidence type="ECO:0000313" key="10">
    <source>
        <dbReference type="EMBL" id="PSR20893.1"/>
    </source>
</evidence>
<keyword evidence="5" id="KW-0804">Transcription</keyword>
<feature type="domain" description="Response regulatory" evidence="9">
    <location>
        <begin position="5"/>
        <end position="121"/>
    </location>
</feature>
<evidence type="ECO:0000256" key="7">
    <source>
        <dbReference type="PROSITE-ProRule" id="PRU00169"/>
    </source>
</evidence>
<dbReference type="CDD" id="cd06170">
    <property type="entry name" value="LuxR_C_like"/>
    <property type="match status" value="1"/>
</dbReference>
<dbReference type="SUPFAM" id="SSF52172">
    <property type="entry name" value="CheY-like"/>
    <property type="match status" value="1"/>
</dbReference>
<dbReference type="SMART" id="SM00448">
    <property type="entry name" value="REC"/>
    <property type="match status" value="1"/>
</dbReference>
<dbReference type="SMART" id="SM00421">
    <property type="entry name" value="HTH_LUXR"/>
    <property type="match status" value="1"/>
</dbReference>
<protein>
    <recommendedName>
        <fullName evidence="1">Stage 0 sporulation protein A homolog</fullName>
    </recommendedName>
</protein>
<dbReference type="PANTHER" id="PTHR43214:SF24">
    <property type="entry name" value="TRANSCRIPTIONAL REGULATORY PROTEIN NARL-RELATED"/>
    <property type="match status" value="1"/>
</dbReference>
<proteinExistence type="predicted"/>
<gene>
    <name evidence="10" type="ORF">C7B45_12955</name>
</gene>
<dbReference type="PANTHER" id="PTHR43214">
    <property type="entry name" value="TWO-COMPONENT RESPONSE REGULATOR"/>
    <property type="match status" value="1"/>
</dbReference>
<dbReference type="GO" id="GO:0000160">
    <property type="term" value="P:phosphorelay signal transduction system"/>
    <property type="evidence" value="ECO:0007669"/>
    <property type="project" value="InterPro"/>
</dbReference>
<dbReference type="InterPro" id="IPR016032">
    <property type="entry name" value="Sig_transdc_resp-reg_C-effctor"/>
</dbReference>
<dbReference type="PROSITE" id="PS50043">
    <property type="entry name" value="HTH_LUXR_2"/>
    <property type="match status" value="1"/>
</dbReference>
<dbReference type="Pfam" id="PF00196">
    <property type="entry name" value="GerE"/>
    <property type="match status" value="1"/>
</dbReference>
<comment type="caution">
    <text evidence="10">The sequence shown here is derived from an EMBL/GenBank/DDBJ whole genome shotgun (WGS) entry which is preliminary data.</text>
</comment>
<reference evidence="10 11" key="1">
    <citation type="journal article" date="2014" name="BMC Genomics">
        <title>Comparison of environmental and isolate Sulfobacillus genomes reveals diverse carbon, sulfur, nitrogen, and hydrogen metabolisms.</title>
        <authorList>
            <person name="Justice N.B."/>
            <person name="Norman A."/>
            <person name="Brown C.T."/>
            <person name="Singh A."/>
            <person name="Thomas B.C."/>
            <person name="Banfield J.F."/>
        </authorList>
    </citation>
    <scope>NUCLEOTIDE SEQUENCE [LARGE SCALE GENOMIC DNA]</scope>
    <source>
        <strain evidence="10">AMDSBA3</strain>
    </source>
</reference>
<dbReference type="InterPro" id="IPR058245">
    <property type="entry name" value="NreC/VraR/RcsB-like_REC"/>
</dbReference>
<comment type="function">
    <text evidence="6">May play the central regulatory role in sporulation. It may be an element of the effector pathway responsible for the activation of sporulation genes in response to nutritional stress. Spo0A may act in concert with spo0H (a sigma factor) to control the expression of some genes that are critical to the sporulation process.</text>
</comment>
<dbReference type="InterPro" id="IPR011006">
    <property type="entry name" value="CheY-like_superfamily"/>
</dbReference>
<evidence type="ECO:0000256" key="3">
    <source>
        <dbReference type="ARBA" id="ARBA00023015"/>
    </source>
</evidence>
<accession>A0A2T2WF90</accession>
<dbReference type="PROSITE" id="PS00622">
    <property type="entry name" value="HTH_LUXR_1"/>
    <property type="match status" value="1"/>
</dbReference>
<dbReference type="GO" id="GO:0003677">
    <property type="term" value="F:DNA binding"/>
    <property type="evidence" value="ECO:0007669"/>
    <property type="project" value="UniProtKB-KW"/>
</dbReference>
<evidence type="ECO:0000259" key="9">
    <source>
        <dbReference type="PROSITE" id="PS50110"/>
    </source>
</evidence>
<dbReference type="InterPro" id="IPR000792">
    <property type="entry name" value="Tscrpt_reg_LuxR_C"/>
</dbReference>
<organism evidence="10 11">
    <name type="scientific">Sulfobacillus acidophilus</name>
    <dbReference type="NCBI Taxonomy" id="53633"/>
    <lineage>
        <taxon>Bacteria</taxon>
        <taxon>Bacillati</taxon>
        <taxon>Bacillota</taxon>
        <taxon>Clostridia</taxon>
        <taxon>Eubacteriales</taxon>
        <taxon>Clostridiales Family XVII. Incertae Sedis</taxon>
        <taxon>Sulfobacillus</taxon>
    </lineage>
</organism>
<keyword evidence="4 10" id="KW-0238">DNA-binding</keyword>
<dbReference type="SUPFAM" id="SSF46894">
    <property type="entry name" value="C-terminal effector domain of the bipartite response regulators"/>
    <property type="match status" value="1"/>
</dbReference>
<evidence type="ECO:0000259" key="8">
    <source>
        <dbReference type="PROSITE" id="PS50043"/>
    </source>
</evidence>
<keyword evidence="2 7" id="KW-0597">Phosphoprotein</keyword>
<feature type="domain" description="HTH luxR-type" evidence="8">
    <location>
        <begin position="151"/>
        <end position="216"/>
    </location>
</feature>
<dbReference type="Gene3D" id="3.40.50.2300">
    <property type="match status" value="1"/>
</dbReference>
<dbReference type="GO" id="GO:0006355">
    <property type="term" value="P:regulation of DNA-templated transcription"/>
    <property type="evidence" value="ECO:0007669"/>
    <property type="project" value="InterPro"/>
</dbReference>
<evidence type="ECO:0000256" key="1">
    <source>
        <dbReference type="ARBA" id="ARBA00018672"/>
    </source>
</evidence>
<keyword evidence="3" id="KW-0805">Transcription regulation</keyword>